<evidence type="ECO:0000313" key="2">
    <source>
        <dbReference type="Proteomes" id="UP000028824"/>
    </source>
</evidence>
<dbReference type="OrthoDB" id="7586141at2"/>
<keyword evidence="2" id="KW-1185">Reference proteome</keyword>
<evidence type="ECO:0000313" key="1">
    <source>
        <dbReference type="EMBL" id="KFI24324.1"/>
    </source>
</evidence>
<dbReference type="STRING" id="1105367.CG50_10780"/>
<gene>
    <name evidence="1" type="ORF">CG50_10780</name>
</gene>
<dbReference type="RefSeq" id="WP_036640201.1">
    <property type="nucleotide sequence ID" value="NZ_JFZB01000054.1"/>
</dbReference>
<dbReference type="Proteomes" id="UP000028824">
    <property type="component" value="Unassembled WGS sequence"/>
</dbReference>
<dbReference type="EMBL" id="JFZB01000054">
    <property type="protein sequence ID" value="KFI24324.1"/>
    <property type="molecule type" value="Genomic_DNA"/>
</dbReference>
<name>A0A086XQM4_9RHOB</name>
<accession>A0A086XQM4</accession>
<comment type="caution">
    <text evidence="1">The sequence shown here is derived from an EMBL/GenBank/DDBJ whole genome shotgun (WGS) entry which is preliminary data.</text>
</comment>
<dbReference type="eggNOG" id="ENOG502ZGU5">
    <property type="taxonomic scope" value="Bacteria"/>
</dbReference>
<reference evidence="1 2" key="1">
    <citation type="submission" date="2014-03" db="EMBL/GenBank/DDBJ databases">
        <title>Genome of Paenirhodobacter enshiensis DW2-9.</title>
        <authorList>
            <person name="Wang D."/>
            <person name="Wang G."/>
        </authorList>
    </citation>
    <scope>NUCLEOTIDE SEQUENCE [LARGE SCALE GENOMIC DNA]</scope>
    <source>
        <strain evidence="1 2">DW2-9</strain>
    </source>
</reference>
<protein>
    <submittedName>
        <fullName evidence="1">Uncharacterized protein</fullName>
    </submittedName>
</protein>
<organism evidence="1 2">
    <name type="scientific">Paenirhodobacter enshiensis</name>
    <dbReference type="NCBI Taxonomy" id="1105367"/>
    <lineage>
        <taxon>Bacteria</taxon>
        <taxon>Pseudomonadati</taxon>
        <taxon>Pseudomonadota</taxon>
        <taxon>Alphaproteobacteria</taxon>
        <taxon>Rhodobacterales</taxon>
        <taxon>Rhodobacter group</taxon>
        <taxon>Paenirhodobacter</taxon>
    </lineage>
</organism>
<proteinExistence type="predicted"/>
<dbReference type="AlphaFoldDB" id="A0A086XQM4"/>
<sequence length="71" mass="8098">MVALELEGAALRIARERELVWLGAMLPYFKKHVPLDEFVGRKADPAERARRFHAAWDRIDAALARNNRKGG</sequence>